<dbReference type="InterPro" id="IPR017861">
    <property type="entry name" value="KAE1/TsaD"/>
</dbReference>
<reference evidence="8" key="1">
    <citation type="submission" date="2018-05" db="EMBL/GenBank/DDBJ databases">
        <authorList>
            <person name="Lanie J.A."/>
            <person name="Ng W.-L."/>
            <person name="Kazmierczak K.M."/>
            <person name="Andrzejewski T.M."/>
            <person name="Davidsen T.M."/>
            <person name="Wayne K.J."/>
            <person name="Tettelin H."/>
            <person name="Glass J.I."/>
            <person name="Rusch D."/>
            <person name="Podicherti R."/>
            <person name="Tsui H.-C.T."/>
            <person name="Winkler M.E."/>
        </authorList>
    </citation>
    <scope>NUCLEOTIDE SEQUENCE</scope>
</reference>
<evidence type="ECO:0000256" key="5">
    <source>
        <dbReference type="ARBA" id="ARBA00023315"/>
    </source>
</evidence>
<dbReference type="GO" id="GO:0008033">
    <property type="term" value="P:tRNA processing"/>
    <property type="evidence" value="ECO:0007669"/>
    <property type="project" value="UniProtKB-KW"/>
</dbReference>
<sequence>LSTFDGTRDVFSGVFPHLGLLVSGGNTVLFHMTEDRSIEVVAETMDDAAGEALDKGAKLLGIAYPGGAELEKRAIGGNASAFTFPRAFPNRREMRFSFSGLKTSILYTLNKMSDEEIRTGYTDLCSSYQTAAMEQLVAKTRHALDMENFASLGLSGGVANNKLLRSMLGEMAEERGISFLAAEPHHTGDNAAMIAFAAHVDEMGAGKSESELLTFQPSLRVDQVV</sequence>
<dbReference type="SUPFAM" id="SSF53067">
    <property type="entry name" value="Actin-like ATPase domain"/>
    <property type="match status" value="1"/>
</dbReference>
<gene>
    <name evidence="8" type="ORF">METZ01_LOCUS510094</name>
</gene>
<keyword evidence="2" id="KW-0808">Transferase</keyword>
<dbReference type="GO" id="GO:0061711">
    <property type="term" value="F:tRNA N(6)-L-threonylcarbamoyladenine synthase activity"/>
    <property type="evidence" value="ECO:0007669"/>
    <property type="project" value="UniProtKB-EC"/>
</dbReference>
<evidence type="ECO:0000256" key="6">
    <source>
        <dbReference type="ARBA" id="ARBA00048117"/>
    </source>
</evidence>
<evidence type="ECO:0000313" key="8">
    <source>
        <dbReference type="EMBL" id="SVE57240.1"/>
    </source>
</evidence>
<dbReference type="EMBL" id="UINC01226663">
    <property type="protein sequence ID" value="SVE57240.1"/>
    <property type="molecule type" value="Genomic_DNA"/>
</dbReference>
<evidence type="ECO:0000259" key="7">
    <source>
        <dbReference type="Pfam" id="PF00814"/>
    </source>
</evidence>
<dbReference type="Gene3D" id="3.30.420.40">
    <property type="match status" value="2"/>
</dbReference>
<keyword evidence="3" id="KW-0819">tRNA processing</keyword>
<name>A0A383ELP9_9ZZZZ</name>
<dbReference type="AlphaFoldDB" id="A0A383ELP9"/>
<dbReference type="EC" id="2.3.1.234" evidence="1"/>
<keyword evidence="4" id="KW-0479">Metal-binding</keyword>
<dbReference type="InterPro" id="IPR000905">
    <property type="entry name" value="Gcp-like_dom"/>
</dbReference>
<protein>
    <recommendedName>
        <fullName evidence="1">N(6)-L-threonylcarbamoyladenine synthase</fullName>
        <ecNumber evidence="1">2.3.1.234</ecNumber>
    </recommendedName>
</protein>
<evidence type="ECO:0000256" key="3">
    <source>
        <dbReference type="ARBA" id="ARBA00022694"/>
    </source>
</evidence>
<dbReference type="PANTHER" id="PTHR11735:SF6">
    <property type="entry name" value="TRNA N6-ADENOSINE THREONYLCARBAMOYLTRANSFERASE, MITOCHONDRIAL"/>
    <property type="match status" value="1"/>
</dbReference>
<feature type="domain" description="Gcp-like" evidence="7">
    <location>
        <begin position="15"/>
        <end position="196"/>
    </location>
</feature>
<proteinExistence type="predicted"/>
<dbReference type="GO" id="GO:0046872">
    <property type="term" value="F:metal ion binding"/>
    <property type="evidence" value="ECO:0007669"/>
    <property type="project" value="UniProtKB-KW"/>
</dbReference>
<accession>A0A383ELP9</accession>
<comment type="catalytic activity">
    <reaction evidence="6">
        <text>L-threonylcarbamoyladenylate + adenosine(37) in tRNA = N(6)-L-threonylcarbamoyladenosine(37) in tRNA + AMP + H(+)</text>
        <dbReference type="Rhea" id="RHEA:37059"/>
        <dbReference type="Rhea" id="RHEA-COMP:10162"/>
        <dbReference type="Rhea" id="RHEA-COMP:10163"/>
        <dbReference type="ChEBI" id="CHEBI:15378"/>
        <dbReference type="ChEBI" id="CHEBI:73682"/>
        <dbReference type="ChEBI" id="CHEBI:74411"/>
        <dbReference type="ChEBI" id="CHEBI:74418"/>
        <dbReference type="ChEBI" id="CHEBI:456215"/>
        <dbReference type="EC" id="2.3.1.234"/>
    </reaction>
</comment>
<organism evidence="8">
    <name type="scientific">marine metagenome</name>
    <dbReference type="NCBI Taxonomy" id="408172"/>
    <lineage>
        <taxon>unclassified sequences</taxon>
        <taxon>metagenomes</taxon>
        <taxon>ecological metagenomes</taxon>
    </lineage>
</organism>
<evidence type="ECO:0000256" key="4">
    <source>
        <dbReference type="ARBA" id="ARBA00022723"/>
    </source>
</evidence>
<dbReference type="PANTHER" id="PTHR11735">
    <property type="entry name" value="TRNA N6-ADENOSINE THREONYLCARBAMOYLTRANSFERASE"/>
    <property type="match status" value="1"/>
</dbReference>
<dbReference type="Pfam" id="PF00814">
    <property type="entry name" value="TsaD"/>
    <property type="match status" value="1"/>
</dbReference>
<evidence type="ECO:0000256" key="1">
    <source>
        <dbReference type="ARBA" id="ARBA00012156"/>
    </source>
</evidence>
<dbReference type="PRINTS" id="PR00789">
    <property type="entry name" value="OSIALOPTASE"/>
</dbReference>
<keyword evidence="5" id="KW-0012">Acyltransferase</keyword>
<dbReference type="InterPro" id="IPR043129">
    <property type="entry name" value="ATPase_NBD"/>
</dbReference>
<feature type="non-terminal residue" evidence="8">
    <location>
        <position position="1"/>
    </location>
</feature>
<evidence type="ECO:0000256" key="2">
    <source>
        <dbReference type="ARBA" id="ARBA00022679"/>
    </source>
</evidence>